<accession>A0A1F6CJT8</accession>
<dbReference type="PANTHER" id="PTHR30560:SF3">
    <property type="entry name" value="TRIGGER FACTOR-LIKE PROTEIN TIG, CHLOROPLASTIC"/>
    <property type="match status" value="1"/>
</dbReference>
<evidence type="ECO:0000313" key="13">
    <source>
        <dbReference type="Proteomes" id="UP000176445"/>
    </source>
</evidence>
<evidence type="ECO:0000256" key="8">
    <source>
        <dbReference type="ARBA" id="ARBA00023235"/>
    </source>
</evidence>
<protein>
    <recommendedName>
        <fullName evidence="5">Trigger factor</fullName>
        <ecNumber evidence="4">5.2.1.8</ecNumber>
    </recommendedName>
    <alternativeName>
        <fullName evidence="9">PPIase</fullName>
    </alternativeName>
</protein>
<dbReference type="InterPro" id="IPR027304">
    <property type="entry name" value="Trigger_fact/SurA_dom_sf"/>
</dbReference>
<evidence type="ECO:0000259" key="10">
    <source>
        <dbReference type="Pfam" id="PF05697"/>
    </source>
</evidence>
<dbReference type="Pfam" id="PF05697">
    <property type="entry name" value="Trigger_N"/>
    <property type="match status" value="1"/>
</dbReference>
<dbReference type="InterPro" id="IPR008880">
    <property type="entry name" value="Trigger_fac_C"/>
</dbReference>
<keyword evidence="8" id="KW-0413">Isomerase</keyword>
<dbReference type="GO" id="GO:0044183">
    <property type="term" value="F:protein folding chaperone"/>
    <property type="evidence" value="ECO:0007669"/>
    <property type="project" value="TreeGrafter"/>
</dbReference>
<evidence type="ECO:0000313" key="12">
    <source>
        <dbReference type="EMBL" id="OGG49231.1"/>
    </source>
</evidence>
<comment type="subcellular location">
    <subcellularLocation>
        <location evidence="2">Cytoplasm</location>
    </subcellularLocation>
</comment>
<evidence type="ECO:0000256" key="2">
    <source>
        <dbReference type="ARBA" id="ARBA00004496"/>
    </source>
</evidence>
<dbReference type="Proteomes" id="UP000176445">
    <property type="component" value="Unassembled WGS sequence"/>
</dbReference>
<keyword evidence="6" id="KW-0697">Rotamase</keyword>
<keyword evidence="7" id="KW-0143">Chaperone</keyword>
<evidence type="ECO:0000259" key="11">
    <source>
        <dbReference type="Pfam" id="PF05698"/>
    </source>
</evidence>
<evidence type="ECO:0000256" key="9">
    <source>
        <dbReference type="ARBA" id="ARBA00029986"/>
    </source>
</evidence>
<evidence type="ECO:0000256" key="4">
    <source>
        <dbReference type="ARBA" id="ARBA00013194"/>
    </source>
</evidence>
<dbReference type="Pfam" id="PF05698">
    <property type="entry name" value="Trigger_C"/>
    <property type="match status" value="1"/>
</dbReference>
<comment type="caution">
    <text evidence="12">The sequence shown here is derived from an EMBL/GenBank/DDBJ whole genome shotgun (WGS) entry which is preliminary data.</text>
</comment>
<dbReference type="Gene3D" id="3.30.70.1050">
    <property type="entry name" value="Trigger factor ribosome-binding domain"/>
    <property type="match status" value="1"/>
</dbReference>
<proteinExistence type="inferred from homology"/>
<dbReference type="GO" id="GO:0005737">
    <property type="term" value="C:cytoplasm"/>
    <property type="evidence" value="ECO:0007669"/>
    <property type="project" value="UniProtKB-SubCell"/>
</dbReference>
<dbReference type="SUPFAM" id="SSF102735">
    <property type="entry name" value="Trigger factor ribosome-binding domain"/>
    <property type="match status" value="1"/>
</dbReference>
<dbReference type="InterPro" id="IPR008881">
    <property type="entry name" value="Trigger_fac_ribosome-bd_bac"/>
</dbReference>
<evidence type="ECO:0000256" key="6">
    <source>
        <dbReference type="ARBA" id="ARBA00023110"/>
    </source>
</evidence>
<dbReference type="InterPro" id="IPR037041">
    <property type="entry name" value="Trigger_fac_C_sf"/>
</dbReference>
<dbReference type="SUPFAM" id="SSF109998">
    <property type="entry name" value="Triger factor/SurA peptide-binding domain-like"/>
    <property type="match status" value="1"/>
</dbReference>
<dbReference type="Gene3D" id="1.10.3120.10">
    <property type="entry name" value="Trigger factor, C-terminal domain"/>
    <property type="match status" value="1"/>
</dbReference>
<dbReference type="EC" id="5.2.1.8" evidence="4"/>
<sequence length="353" mass="40371">MVAEKLNITRDEEKWEIEIKGEISAESLAKHREAALKEIQKTAKVDGFRPGKAPLERILAIYGESAIMRQAAEHAIQHELPELMAKENVVIVQAPRVQTETPEAGKALPFTARAPLPPEVTLADWKHIAHKHNEKREVITVSDEERAQAKTHLRRERARIEKMEAGEEPQKAAESSKTIEEKDLPELDASFAKSIGYESVEKFEEALATNMKNEKEAQAKQLLRNAILDDLVQESTIKYPALLKEYELDEMEGRIREDLARFGSTFENYLEQTKKTREEIRKEWNEAADKRAKTRLILSEIAKQENVAPDEARVETELKHAKEHYKDASEVNMRAGISHALRNERVMELLESQ</sequence>
<dbReference type="InterPro" id="IPR005215">
    <property type="entry name" value="Trig_fac"/>
</dbReference>
<comment type="catalytic activity">
    <reaction evidence="1">
        <text>[protein]-peptidylproline (omega=180) = [protein]-peptidylproline (omega=0)</text>
        <dbReference type="Rhea" id="RHEA:16237"/>
        <dbReference type="Rhea" id="RHEA-COMP:10747"/>
        <dbReference type="Rhea" id="RHEA-COMP:10748"/>
        <dbReference type="ChEBI" id="CHEBI:83833"/>
        <dbReference type="ChEBI" id="CHEBI:83834"/>
        <dbReference type="EC" id="5.2.1.8"/>
    </reaction>
</comment>
<dbReference type="GO" id="GO:0051083">
    <property type="term" value="P:'de novo' cotranslational protein folding"/>
    <property type="evidence" value="ECO:0007669"/>
    <property type="project" value="TreeGrafter"/>
</dbReference>
<dbReference type="GO" id="GO:0015031">
    <property type="term" value="P:protein transport"/>
    <property type="evidence" value="ECO:0007669"/>
    <property type="project" value="InterPro"/>
</dbReference>
<dbReference type="GO" id="GO:0043022">
    <property type="term" value="F:ribosome binding"/>
    <property type="evidence" value="ECO:0007669"/>
    <property type="project" value="TreeGrafter"/>
</dbReference>
<organism evidence="12 13">
    <name type="scientific">Candidatus Kaiserbacteria bacterium RIFCSPHIGHO2_01_FULL_54_36b</name>
    <dbReference type="NCBI Taxonomy" id="1798483"/>
    <lineage>
        <taxon>Bacteria</taxon>
        <taxon>Candidatus Kaiseribacteriota</taxon>
    </lineage>
</organism>
<evidence type="ECO:0000256" key="7">
    <source>
        <dbReference type="ARBA" id="ARBA00023186"/>
    </source>
</evidence>
<reference evidence="12 13" key="1">
    <citation type="journal article" date="2016" name="Nat. Commun.">
        <title>Thousands of microbial genomes shed light on interconnected biogeochemical processes in an aquifer system.</title>
        <authorList>
            <person name="Anantharaman K."/>
            <person name="Brown C.T."/>
            <person name="Hug L.A."/>
            <person name="Sharon I."/>
            <person name="Castelle C.J."/>
            <person name="Probst A.J."/>
            <person name="Thomas B.C."/>
            <person name="Singh A."/>
            <person name="Wilkins M.J."/>
            <person name="Karaoz U."/>
            <person name="Brodie E.L."/>
            <person name="Williams K.H."/>
            <person name="Hubbard S.S."/>
            <person name="Banfield J.F."/>
        </authorList>
    </citation>
    <scope>NUCLEOTIDE SEQUENCE [LARGE SCALE GENOMIC DNA]</scope>
</reference>
<evidence type="ECO:0000256" key="1">
    <source>
        <dbReference type="ARBA" id="ARBA00000971"/>
    </source>
</evidence>
<feature type="domain" description="Trigger factor C-terminal" evidence="11">
    <location>
        <begin position="199"/>
        <end position="331"/>
    </location>
</feature>
<dbReference type="GO" id="GO:0043335">
    <property type="term" value="P:protein unfolding"/>
    <property type="evidence" value="ECO:0007669"/>
    <property type="project" value="TreeGrafter"/>
</dbReference>
<comment type="similarity">
    <text evidence="3">Belongs to the FKBP-type PPIase family. Tig subfamily.</text>
</comment>
<dbReference type="InterPro" id="IPR036611">
    <property type="entry name" value="Trigger_fac_ribosome-bd_sf"/>
</dbReference>
<dbReference type="EMBL" id="MFKW01000078">
    <property type="protein sequence ID" value="OGG49231.1"/>
    <property type="molecule type" value="Genomic_DNA"/>
</dbReference>
<dbReference type="PANTHER" id="PTHR30560">
    <property type="entry name" value="TRIGGER FACTOR CHAPERONE AND PEPTIDYL-PROLYL CIS/TRANS ISOMERASE"/>
    <property type="match status" value="1"/>
</dbReference>
<dbReference type="AlphaFoldDB" id="A0A1F6CJT8"/>
<feature type="domain" description="Trigger factor ribosome-binding bacterial" evidence="10">
    <location>
        <begin position="12"/>
        <end position="146"/>
    </location>
</feature>
<dbReference type="GO" id="GO:0003755">
    <property type="term" value="F:peptidyl-prolyl cis-trans isomerase activity"/>
    <property type="evidence" value="ECO:0007669"/>
    <property type="project" value="UniProtKB-KW"/>
</dbReference>
<name>A0A1F6CJT8_9BACT</name>
<evidence type="ECO:0000256" key="5">
    <source>
        <dbReference type="ARBA" id="ARBA00016902"/>
    </source>
</evidence>
<gene>
    <name evidence="12" type="ORF">A2704_03715</name>
</gene>
<evidence type="ECO:0000256" key="3">
    <source>
        <dbReference type="ARBA" id="ARBA00005464"/>
    </source>
</evidence>